<evidence type="ECO:0000256" key="1">
    <source>
        <dbReference type="ARBA" id="ARBA00008894"/>
    </source>
</evidence>
<dbReference type="Gene3D" id="3.40.50.300">
    <property type="entry name" value="P-loop containing nucleotide triphosphate hydrolases"/>
    <property type="match status" value="1"/>
</dbReference>
<dbReference type="GO" id="GO:0005524">
    <property type="term" value="F:ATP binding"/>
    <property type="evidence" value="ECO:0007669"/>
    <property type="project" value="UniProtKB-KW"/>
</dbReference>
<evidence type="ECO:0000256" key="5">
    <source>
        <dbReference type="ARBA" id="ARBA00022840"/>
    </source>
</evidence>
<feature type="domain" description="NB-ARC" evidence="7">
    <location>
        <begin position="163"/>
        <end position="323"/>
    </location>
</feature>
<dbReference type="Pfam" id="PF00931">
    <property type="entry name" value="NB-ARC"/>
    <property type="match status" value="1"/>
</dbReference>
<sequence length="1281" mass="145642">MEFLAIFVEKLTDSLIQPVARGIAYFYYYKRNMTSLDEESQKLENLRSGVQERAKADRKNLQVISHTVEDWLTSVDTTTADAAIVTRRGRNGVKSGCFYGCCPNLKSRYLLSRRAKKITLKVIELRNEANKYDVFSYPVPHVEAEAIVSNSGEAFDSRKVKENEVIAALREDGVTMIGICGMGGVGKTTLAEKIRQRTKLEKLFDDVVMVTVGQQPDFKRIQGEIAEGVGLTLEGDNLWSRGDRLRLRLKGQDSILIIFDDVWEALHDLEKLGIPTGRNHKHRCKVTFTTRFRHVCESMEAQKIMEVGTLSEEEAWNLFRQKLGNSVVDPSLLDIAKDVAKECKGLPLAIVTVAGALKLKTKPSWEDALKQLRNAETRNIPDVHTKVYRPLRLSYDHLESDEARYIFLLCSLFEEDSDISTEELLRYGMGLRIFLEIKNIEGARNRVCHLLETLKDRFLLSQGSNRNSVKMHDVVRDVAIYIASEGKHIFMVSHDVNSEEFPRKDSYEQYNHVSIVANKFDEHPSPIIGPNLKLLMLKLYFKEPIKLQDDFFDGMSKLNVLSLSGYEYSVWPFPVSIQRLSNLRTLCLSNLRLDDISIIGQLVTLEILSIRDSQLEELPTEIGKLTNLIMLELRNEKKPLEMISPGVLSRLVRLEELHIMNVRNCSYSTLRELESLSRLTALTLSECSGDVIYSNMGLTSKLTQFAITVGKAYRATTSMDDYDKNISLEVTETAPLGDWIRHLLSKSDLVHSTGEGTKNVLAELQLDEFQNVKYLCLKSSDSLTHIQCQNNVSFPKLEKLEVRKCRSLQYVFLVSLAGESSTVAFLDDEEGEISRRTHEVIKFPNLYDLNLLSLKGLSHFCNDTVDGIEFPRLRNMNFMDLPEFKNFWPTANNFILGSNPLFDEKVSCPNLEKLQLIRANNISSLCSHQLPTAYFSKLVKLKVDSCAKLRNLMSPSVARGLLNLRKLKIENCESIKEVITEEELQGEEIMTSEPLFPLLEHLNLDNLPKLEHFFRTKHALKFPSLRELWIHHCPEIKTFVQQGSVSTPSLESVNNDDEVKVDDLNKAMFNSKVSCPSLVDLVVVGVNSITALCSHQLSTAYFSKVETVYIENCGKLRNLTSPSVARGLLNLQVLTIEACQSIEEVITEEQQRQGEEIMTNEPLFPLLEELVLCKLPKLRHFFLVKHALEFPFLRVVWINSCPEMETFVRQGIFVSTPQLKWMNNDVEMKVDDLNKWIQQTFNSKEQNASQGTTDGYQYEAGDVDKSEATDGDESEVQSLKG</sequence>
<keyword evidence="4" id="KW-0611">Plant defense</keyword>
<evidence type="ECO:0000259" key="7">
    <source>
        <dbReference type="Pfam" id="PF00931"/>
    </source>
</evidence>
<feature type="compositionally biased region" description="Polar residues" evidence="6">
    <location>
        <begin position="1243"/>
        <end position="1255"/>
    </location>
</feature>
<keyword evidence="5" id="KW-0547">Nucleotide-binding</keyword>
<dbReference type="PANTHER" id="PTHR33463">
    <property type="entry name" value="NB-ARC DOMAIN-CONTAINING PROTEIN-RELATED"/>
    <property type="match status" value="1"/>
</dbReference>
<gene>
    <name evidence="10" type="ORF">EJD97_019341</name>
</gene>
<keyword evidence="2" id="KW-0433">Leucine-rich repeat</keyword>
<dbReference type="EMBL" id="RXGB01000543">
    <property type="protein sequence ID" value="TMX02901.1"/>
    <property type="molecule type" value="Genomic_DNA"/>
</dbReference>
<evidence type="ECO:0000259" key="9">
    <source>
        <dbReference type="Pfam" id="PF23598"/>
    </source>
</evidence>
<feature type="region of interest" description="Disordered" evidence="6">
    <location>
        <begin position="1243"/>
        <end position="1281"/>
    </location>
</feature>
<dbReference type="Gene3D" id="1.10.10.10">
    <property type="entry name" value="Winged helix-like DNA-binding domain superfamily/Winged helix DNA-binding domain"/>
    <property type="match status" value="1"/>
</dbReference>
<comment type="caution">
    <text evidence="10">The sequence shown here is derived from an EMBL/GenBank/DDBJ whole genome shotgun (WGS) entry which is preliminary data.</text>
</comment>
<dbReference type="PRINTS" id="PR00364">
    <property type="entry name" value="DISEASERSIST"/>
</dbReference>
<evidence type="ECO:0000256" key="2">
    <source>
        <dbReference type="ARBA" id="ARBA00022614"/>
    </source>
</evidence>
<dbReference type="InterPro" id="IPR036388">
    <property type="entry name" value="WH-like_DNA-bd_sf"/>
</dbReference>
<dbReference type="PANTHER" id="PTHR33463:SF198">
    <property type="entry name" value="RPP4C3"/>
    <property type="match status" value="1"/>
</dbReference>
<dbReference type="InterPro" id="IPR027417">
    <property type="entry name" value="P-loop_NTPase"/>
</dbReference>
<keyword evidence="3" id="KW-0677">Repeat</keyword>
<dbReference type="InterPro" id="IPR042197">
    <property type="entry name" value="Apaf_helical"/>
</dbReference>
<dbReference type="SUPFAM" id="SSF52058">
    <property type="entry name" value="L domain-like"/>
    <property type="match status" value="1"/>
</dbReference>
<evidence type="ECO:0000259" key="8">
    <source>
        <dbReference type="Pfam" id="PF23247"/>
    </source>
</evidence>
<dbReference type="InterPro" id="IPR002182">
    <property type="entry name" value="NB-ARC"/>
</dbReference>
<evidence type="ECO:0000256" key="3">
    <source>
        <dbReference type="ARBA" id="ARBA00022737"/>
    </source>
</evidence>
<dbReference type="Gene3D" id="3.80.10.10">
    <property type="entry name" value="Ribonuclease Inhibitor"/>
    <property type="match status" value="3"/>
</dbReference>
<reference evidence="10" key="1">
    <citation type="submission" date="2019-05" db="EMBL/GenBank/DDBJ databases">
        <title>The de novo reference genome and transcriptome assemblies of the wild tomato species Solanum chilense.</title>
        <authorList>
            <person name="Stam R."/>
            <person name="Nosenko T."/>
            <person name="Hoerger A.C."/>
            <person name="Stephan W."/>
            <person name="Seidel M.A."/>
            <person name="Kuhn J.M.M."/>
            <person name="Haberer G."/>
            <person name="Tellier A."/>
        </authorList>
    </citation>
    <scope>NUCLEOTIDE SEQUENCE</scope>
    <source>
        <tissue evidence="10">Mature leaves</tissue>
    </source>
</reference>
<dbReference type="Pfam" id="PF23247">
    <property type="entry name" value="LRR_RPS2"/>
    <property type="match status" value="2"/>
</dbReference>
<accession>A0A6N2CBD8</accession>
<feature type="domain" description="Disease resistance R13L4/SHOC-2-like LRR" evidence="9">
    <location>
        <begin position="558"/>
        <end position="813"/>
    </location>
</feature>
<feature type="domain" description="Disease resistance protein At4g27190-like leucine-rich repeats" evidence="8">
    <location>
        <begin position="911"/>
        <end position="1038"/>
    </location>
</feature>
<dbReference type="GO" id="GO:0043531">
    <property type="term" value="F:ADP binding"/>
    <property type="evidence" value="ECO:0007669"/>
    <property type="project" value="InterPro"/>
</dbReference>
<keyword evidence="5" id="KW-0067">ATP-binding</keyword>
<evidence type="ECO:0000256" key="6">
    <source>
        <dbReference type="SAM" id="MobiDB-lite"/>
    </source>
</evidence>
<dbReference type="Gene3D" id="1.10.8.430">
    <property type="entry name" value="Helical domain of apoptotic protease-activating factors"/>
    <property type="match status" value="1"/>
</dbReference>
<dbReference type="InterPro" id="IPR050905">
    <property type="entry name" value="Plant_NBS-LRR"/>
</dbReference>
<evidence type="ECO:0000313" key="10">
    <source>
        <dbReference type="EMBL" id="TMX02901.1"/>
    </source>
</evidence>
<comment type="similarity">
    <text evidence="1">Belongs to the disease resistance NB-LRR family.</text>
</comment>
<organism evidence="10">
    <name type="scientific">Solanum chilense</name>
    <name type="common">Tomato</name>
    <name type="synonym">Lycopersicon chilense</name>
    <dbReference type="NCBI Taxonomy" id="4083"/>
    <lineage>
        <taxon>Eukaryota</taxon>
        <taxon>Viridiplantae</taxon>
        <taxon>Streptophyta</taxon>
        <taxon>Embryophyta</taxon>
        <taxon>Tracheophyta</taxon>
        <taxon>Spermatophyta</taxon>
        <taxon>Magnoliopsida</taxon>
        <taxon>eudicotyledons</taxon>
        <taxon>Gunneridae</taxon>
        <taxon>Pentapetalae</taxon>
        <taxon>asterids</taxon>
        <taxon>lamiids</taxon>
        <taxon>Solanales</taxon>
        <taxon>Solanaceae</taxon>
        <taxon>Solanoideae</taxon>
        <taxon>Solaneae</taxon>
        <taxon>Solanum</taxon>
        <taxon>Solanum subgen. Lycopersicon</taxon>
    </lineage>
</organism>
<feature type="domain" description="Disease resistance protein At4g27190-like leucine-rich repeats" evidence="8">
    <location>
        <begin position="1088"/>
        <end position="1208"/>
    </location>
</feature>
<name>A0A6N2CBD8_SOLCI</name>
<dbReference type="SUPFAM" id="SSF52540">
    <property type="entry name" value="P-loop containing nucleoside triphosphate hydrolases"/>
    <property type="match status" value="1"/>
</dbReference>
<dbReference type="InterPro" id="IPR032675">
    <property type="entry name" value="LRR_dom_sf"/>
</dbReference>
<proteinExistence type="inferred from homology"/>
<protein>
    <submittedName>
        <fullName evidence="10">Uncharacterized protein</fullName>
    </submittedName>
</protein>
<dbReference type="Pfam" id="PF23598">
    <property type="entry name" value="LRR_14"/>
    <property type="match status" value="1"/>
</dbReference>
<dbReference type="InterPro" id="IPR055414">
    <property type="entry name" value="LRR_R13L4/SHOC2-like"/>
</dbReference>
<dbReference type="GO" id="GO:0006952">
    <property type="term" value="P:defense response"/>
    <property type="evidence" value="ECO:0007669"/>
    <property type="project" value="UniProtKB-KW"/>
</dbReference>
<dbReference type="InterPro" id="IPR057135">
    <property type="entry name" value="At4g27190-like_LRR"/>
</dbReference>
<dbReference type="SUPFAM" id="SSF52047">
    <property type="entry name" value="RNI-like"/>
    <property type="match status" value="2"/>
</dbReference>
<evidence type="ECO:0000256" key="4">
    <source>
        <dbReference type="ARBA" id="ARBA00022821"/>
    </source>
</evidence>